<proteinExistence type="predicted"/>
<accession>A0A4P5NXN8</accession>
<organism evidence="2 3">
    <name type="scientific">Komagataeibacter diospyri</name>
    <dbReference type="NCBI Taxonomy" id="1932662"/>
    <lineage>
        <taxon>Bacteria</taxon>
        <taxon>Pseudomonadati</taxon>
        <taxon>Pseudomonadota</taxon>
        <taxon>Alphaproteobacteria</taxon>
        <taxon>Acetobacterales</taxon>
        <taxon>Acetobacteraceae</taxon>
        <taxon>Komagataeibacter</taxon>
    </lineage>
</organism>
<feature type="compositionally biased region" description="Pro residues" evidence="1">
    <location>
        <begin position="17"/>
        <end position="26"/>
    </location>
</feature>
<keyword evidence="3" id="KW-1185">Reference proteome</keyword>
<gene>
    <name evidence="2" type="ORF">MSKU9_0827</name>
</gene>
<feature type="region of interest" description="Disordered" evidence="1">
    <location>
        <begin position="1"/>
        <end position="26"/>
    </location>
</feature>
<reference evidence="3" key="1">
    <citation type="submission" date="2017-01" db="EMBL/GenBank/DDBJ databases">
        <title>Komagataeibacter sp. MSKU9 whole genome sequencing project.</title>
        <authorList>
            <person name="Matsutani M."/>
            <person name="Naloka K."/>
            <person name="Theeragool G."/>
            <person name="Yakushi T."/>
            <person name="Matsushita K."/>
        </authorList>
    </citation>
    <scope>NUCLEOTIDE SEQUENCE [LARGE SCALE GENOMIC DNA]</scope>
    <source>
        <strain evidence="3">MSKU9</strain>
    </source>
</reference>
<protein>
    <submittedName>
        <fullName evidence="2">Uncharacterized protein</fullName>
    </submittedName>
</protein>
<sequence length="65" mass="7504">MFRLQVRDNPDISMPSEPLPTAPPPTSIPDLIRLILPQITRWIPLRLTRKTGRRLNTGKLQIYIS</sequence>
<dbReference type="EMBL" id="BDLU01000026">
    <property type="protein sequence ID" value="GCE82686.1"/>
    <property type="molecule type" value="Genomic_DNA"/>
</dbReference>
<dbReference type="Proteomes" id="UP000315095">
    <property type="component" value="Unassembled WGS sequence"/>
</dbReference>
<name>A0A4P5NXN8_9PROT</name>
<dbReference type="AlphaFoldDB" id="A0A4P5NXN8"/>
<feature type="compositionally biased region" description="Basic and acidic residues" evidence="1">
    <location>
        <begin position="1"/>
        <end position="10"/>
    </location>
</feature>
<evidence type="ECO:0000313" key="2">
    <source>
        <dbReference type="EMBL" id="GCE82686.1"/>
    </source>
</evidence>
<evidence type="ECO:0000313" key="3">
    <source>
        <dbReference type="Proteomes" id="UP000315095"/>
    </source>
</evidence>
<evidence type="ECO:0000256" key="1">
    <source>
        <dbReference type="SAM" id="MobiDB-lite"/>
    </source>
</evidence>
<comment type="caution">
    <text evidence="2">The sequence shown here is derived from an EMBL/GenBank/DDBJ whole genome shotgun (WGS) entry which is preliminary data.</text>
</comment>